<dbReference type="AlphaFoldDB" id="A0A429X218"/>
<feature type="transmembrane region" description="Helical" evidence="6">
    <location>
        <begin position="112"/>
        <end position="133"/>
    </location>
</feature>
<dbReference type="CDD" id="cd17365">
    <property type="entry name" value="MFS_PcaK_like"/>
    <property type="match status" value="1"/>
</dbReference>
<keyword evidence="2" id="KW-0813">Transport</keyword>
<feature type="transmembrane region" description="Helical" evidence="6">
    <location>
        <begin position="177"/>
        <end position="195"/>
    </location>
</feature>
<dbReference type="SUPFAM" id="SSF103473">
    <property type="entry name" value="MFS general substrate transporter"/>
    <property type="match status" value="1"/>
</dbReference>
<dbReference type="GO" id="GO:0046943">
    <property type="term" value="F:carboxylic acid transmembrane transporter activity"/>
    <property type="evidence" value="ECO:0007669"/>
    <property type="project" value="TreeGrafter"/>
</dbReference>
<feature type="transmembrane region" description="Helical" evidence="6">
    <location>
        <begin position="406"/>
        <end position="427"/>
    </location>
</feature>
<dbReference type="InterPro" id="IPR005829">
    <property type="entry name" value="Sugar_transporter_CS"/>
</dbReference>
<dbReference type="InterPro" id="IPR036259">
    <property type="entry name" value="MFS_trans_sf"/>
</dbReference>
<evidence type="ECO:0000256" key="6">
    <source>
        <dbReference type="SAM" id="Phobius"/>
    </source>
</evidence>
<gene>
    <name evidence="8" type="ORF">D5F11_022130</name>
</gene>
<evidence type="ECO:0000256" key="4">
    <source>
        <dbReference type="ARBA" id="ARBA00022989"/>
    </source>
</evidence>
<feature type="transmembrane region" description="Helical" evidence="6">
    <location>
        <begin position="377"/>
        <end position="400"/>
    </location>
</feature>
<name>A0A429X218_SIMTE</name>
<keyword evidence="4 6" id="KW-1133">Transmembrane helix</keyword>
<keyword evidence="3 6" id="KW-0812">Transmembrane</keyword>
<reference evidence="8 9" key="1">
    <citation type="submission" date="2018-12" db="EMBL/GenBank/DDBJ databases">
        <authorList>
            <person name="Sun L."/>
            <person name="Chen Z."/>
        </authorList>
    </citation>
    <scope>NUCLEOTIDE SEQUENCE [LARGE SCALE GENOMIC DNA]</scope>
    <source>
        <strain evidence="8 9">LMG 29736</strain>
    </source>
</reference>
<keyword evidence="5 6" id="KW-0472">Membrane</keyword>
<dbReference type="GO" id="GO:0005886">
    <property type="term" value="C:plasma membrane"/>
    <property type="evidence" value="ECO:0007669"/>
    <property type="project" value="UniProtKB-SubCell"/>
</dbReference>
<proteinExistence type="predicted"/>
<dbReference type="OrthoDB" id="9787026at2"/>
<feature type="transmembrane region" description="Helical" evidence="6">
    <location>
        <begin position="342"/>
        <end position="365"/>
    </location>
</feature>
<feature type="transmembrane region" description="Helical" evidence="6">
    <location>
        <begin position="88"/>
        <end position="106"/>
    </location>
</feature>
<organism evidence="8 9">
    <name type="scientific">Siminovitchia terrae</name>
    <name type="common">Bacillus terrae</name>
    <dbReference type="NCBI Taxonomy" id="1914933"/>
    <lineage>
        <taxon>Bacteria</taxon>
        <taxon>Bacillati</taxon>
        <taxon>Bacillota</taxon>
        <taxon>Bacilli</taxon>
        <taxon>Bacillales</taxon>
        <taxon>Bacillaceae</taxon>
        <taxon>Siminovitchia</taxon>
    </lineage>
</organism>
<evidence type="ECO:0000256" key="5">
    <source>
        <dbReference type="ARBA" id="ARBA00023136"/>
    </source>
</evidence>
<protein>
    <submittedName>
        <fullName evidence="8">MFS transporter</fullName>
    </submittedName>
</protein>
<comment type="subcellular location">
    <subcellularLocation>
        <location evidence="1">Cell membrane</location>
        <topology evidence="1">Multi-pass membrane protein</topology>
    </subcellularLocation>
</comment>
<comment type="caution">
    <text evidence="8">The sequence shown here is derived from an EMBL/GenBank/DDBJ whole genome shotgun (WGS) entry which is preliminary data.</text>
</comment>
<dbReference type="PROSITE" id="PS50850">
    <property type="entry name" value="MFS"/>
    <property type="match status" value="1"/>
</dbReference>
<dbReference type="InterPro" id="IPR020846">
    <property type="entry name" value="MFS_dom"/>
</dbReference>
<evidence type="ECO:0000256" key="3">
    <source>
        <dbReference type="ARBA" id="ARBA00022692"/>
    </source>
</evidence>
<dbReference type="Pfam" id="PF07690">
    <property type="entry name" value="MFS_1"/>
    <property type="match status" value="1"/>
</dbReference>
<feature type="domain" description="Major facilitator superfamily (MFS) profile" evidence="7">
    <location>
        <begin position="22"/>
        <end position="432"/>
    </location>
</feature>
<evidence type="ECO:0000313" key="8">
    <source>
        <dbReference type="EMBL" id="RST57521.1"/>
    </source>
</evidence>
<evidence type="ECO:0000256" key="2">
    <source>
        <dbReference type="ARBA" id="ARBA00022448"/>
    </source>
</evidence>
<dbReference type="InterPro" id="IPR011701">
    <property type="entry name" value="MFS"/>
</dbReference>
<evidence type="ECO:0000259" key="7">
    <source>
        <dbReference type="PROSITE" id="PS50850"/>
    </source>
</evidence>
<evidence type="ECO:0000313" key="9">
    <source>
        <dbReference type="Proteomes" id="UP000287296"/>
    </source>
</evidence>
<dbReference type="RefSeq" id="WP_120118535.1">
    <property type="nucleotide sequence ID" value="NZ_QYTW02000032.1"/>
</dbReference>
<dbReference type="EMBL" id="QYTW02000032">
    <property type="protein sequence ID" value="RST57521.1"/>
    <property type="molecule type" value="Genomic_DNA"/>
</dbReference>
<feature type="transmembrane region" description="Helical" evidence="6">
    <location>
        <begin position="290"/>
        <end position="312"/>
    </location>
</feature>
<evidence type="ECO:0000256" key="1">
    <source>
        <dbReference type="ARBA" id="ARBA00004651"/>
    </source>
</evidence>
<feature type="transmembrane region" description="Helical" evidence="6">
    <location>
        <begin position="252"/>
        <end position="270"/>
    </location>
</feature>
<dbReference type="PROSITE" id="PS00217">
    <property type="entry name" value="SUGAR_TRANSPORT_2"/>
    <property type="match status" value="1"/>
</dbReference>
<feature type="transmembrane region" description="Helical" evidence="6">
    <location>
        <begin position="145"/>
        <end position="165"/>
    </location>
</feature>
<dbReference type="Gene3D" id="1.20.1250.20">
    <property type="entry name" value="MFS general substrate transporter like domains"/>
    <property type="match status" value="1"/>
</dbReference>
<dbReference type="Proteomes" id="UP000287296">
    <property type="component" value="Unassembled WGS sequence"/>
</dbReference>
<sequence length="451" mass="49009">MNTIDANQLYDKSKFNRFHFKLLFWCFLIILFDGYDTAIYGAVVPVLMEEWALSPVQTGAIGSYTVIGTVVGAVGMSMAADRIGPKKIVISSVVIFSFFTCLSGFANSPLLFAVLRVLAGVGLGGVMPNIVALSTEFAPKKIRSTMVAMIFCGYSVGSMIIALLSKFVIETYGWKPLFWLAAVPLLLVPFMLKALPESLRVLANQGRDREILAIMKKAVPNEKFSEATKFACAGSGMEKASIRKLMSEKRSLSSVMFWVISFSCFLLIYAMNTWLTKLMLQAGYDLSSSLLFLALLNVGATIGTIVIGPLLDKYGAKKVLIPLFFAGALSLIFISVAPHIVIAYILVGIIGAASIGIHNLLNPVVSQYYPPEVRSTALGIMMAFGRLGGIMSPTLVGLLMSQNLSVQANFTVISLACIVGAIAILLVQEKYSYQYTAKDEQKIPLYNKQLG</sequence>
<feature type="transmembrane region" description="Helical" evidence="6">
    <location>
        <begin position="22"/>
        <end position="44"/>
    </location>
</feature>
<dbReference type="PANTHER" id="PTHR23508">
    <property type="entry name" value="CARBOXYLIC ACID TRANSPORTER PROTEIN HOMOLOG"/>
    <property type="match status" value="1"/>
</dbReference>
<feature type="transmembrane region" description="Helical" evidence="6">
    <location>
        <begin position="56"/>
        <end position="76"/>
    </location>
</feature>
<accession>A0A429X218</accession>
<dbReference type="PANTHER" id="PTHR23508:SF10">
    <property type="entry name" value="CARBOXYLIC ACID TRANSPORTER PROTEIN HOMOLOG"/>
    <property type="match status" value="1"/>
</dbReference>